<reference evidence="1" key="1">
    <citation type="journal article" date="2020" name="Stud. Mycol.">
        <title>101 Dothideomycetes genomes: a test case for predicting lifestyles and emergence of pathogens.</title>
        <authorList>
            <person name="Haridas S."/>
            <person name="Albert R."/>
            <person name="Binder M."/>
            <person name="Bloem J."/>
            <person name="Labutti K."/>
            <person name="Salamov A."/>
            <person name="Andreopoulos B."/>
            <person name="Baker S."/>
            <person name="Barry K."/>
            <person name="Bills G."/>
            <person name="Bluhm B."/>
            <person name="Cannon C."/>
            <person name="Castanera R."/>
            <person name="Culley D."/>
            <person name="Daum C."/>
            <person name="Ezra D."/>
            <person name="Gonzalez J."/>
            <person name="Henrissat B."/>
            <person name="Kuo A."/>
            <person name="Liang C."/>
            <person name="Lipzen A."/>
            <person name="Lutzoni F."/>
            <person name="Magnuson J."/>
            <person name="Mondo S."/>
            <person name="Nolan M."/>
            <person name="Ohm R."/>
            <person name="Pangilinan J."/>
            <person name="Park H.-J."/>
            <person name="Ramirez L."/>
            <person name="Alfaro M."/>
            <person name="Sun H."/>
            <person name="Tritt A."/>
            <person name="Yoshinaga Y."/>
            <person name="Zwiers L.-H."/>
            <person name="Turgeon B."/>
            <person name="Goodwin S."/>
            <person name="Spatafora J."/>
            <person name="Crous P."/>
            <person name="Grigoriev I."/>
        </authorList>
    </citation>
    <scope>NUCLEOTIDE SEQUENCE</scope>
    <source>
        <strain evidence="1">CBS 525.71</strain>
    </source>
</reference>
<gene>
    <name evidence="1" type="ORF">BU25DRAFT_355425</name>
</gene>
<dbReference type="EMBL" id="MU006701">
    <property type="protein sequence ID" value="KAF2633240.1"/>
    <property type="molecule type" value="Genomic_DNA"/>
</dbReference>
<comment type="caution">
    <text evidence="1">The sequence shown here is derived from an EMBL/GenBank/DDBJ whole genome shotgun (WGS) entry which is preliminary data.</text>
</comment>
<keyword evidence="2" id="KW-1185">Reference proteome</keyword>
<protein>
    <submittedName>
        <fullName evidence="1">Tannase and feruloyl esterase</fullName>
    </submittedName>
</protein>
<accession>A0ACB6SG09</accession>
<proteinExistence type="predicted"/>
<dbReference type="Proteomes" id="UP000799754">
    <property type="component" value="Unassembled WGS sequence"/>
</dbReference>
<evidence type="ECO:0000313" key="1">
    <source>
        <dbReference type="EMBL" id="KAF2633240.1"/>
    </source>
</evidence>
<sequence length="524" mass="56478">MANASLAAPNLCTTATFSTPDLFGANFTSLSANLVTNYTFPIPDGWRYSQPSIFVQDATFCNVTVSYTHPGQNDTLYAETWLPITNYNDRLQSIGGGGWVAGRFILTYAGMIGAIADGYATVTTDAGLGSKTFDQWGISSPGNTNVYALQNLGSVSLKDEAVIAKHFIQDFYGEKPKYSYWNGCSQGGRQGSMIAQRYPDAYDGIIAAAPALHWAEVVLGSMWPGFYMENTKQFPNACQLNGLTALAIEECDQDDGMKDGLIADPDACLRKFNATAHIGKISTYNCTLYDGTQTIDAATADVARALWTGPVSSSGKKLWYGYNIGTDLYSLAATNCTSLGQCSGNAYSVTAGIDETFVAKGGPINITDDNVSHKRFDHVYHSFKQQFDSLIGTTDPDYTGFKESGGKIITYHGLADPTISPNGTLSFYRKISATVPDTPSFYRYFNVPGLGHCWGGKGGQPVALFDQLRAWVENGTAPDSSPVTMTKPDGEKMEQVLCAWPKKAVFGNGCDVNGNVTTACWSCE</sequence>
<organism evidence="1 2">
    <name type="scientific">Macroventuria anomochaeta</name>
    <dbReference type="NCBI Taxonomy" id="301207"/>
    <lineage>
        <taxon>Eukaryota</taxon>
        <taxon>Fungi</taxon>
        <taxon>Dikarya</taxon>
        <taxon>Ascomycota</taxon>
        <taxon>Pezizomycotina</taxon>
        <taxon>Dothideomycetes</taxon>
        <taxon>Pleosporomycetidae</taxon>
        <taxon>Pleosporales</taxon>
        <taxon>Pleosporineae</taxon>
        <taxon>Didymellaceae</taxon>
        <taxon>Macroventuria</taxon>
    </lineage>
</organism>
<evidence type="ECO:0000313" key="2">
    <source>
        <dbReference type="Proteomes" id="UP000799754"/>
    </source>
</evidence>
<name>A0ACB6SG09_9PLEO</name>